<sequence>MLQLQGLILRFSRSLLAFIAGILVFCLSFYGLFTITAAFSAVTGGFQPFDMQNDLDVAGVLAQLPLYTEDSRRLYAWFAATDFVFPLAGGFAFGGAAAFLMRHGMPSLYARFEARRGFVLFLLPTLFDYLENGVALAVIFLVPSPSQPLATVLVGFHQLKLGTLILAHSTTLLLALFLVLRKAGGLVARSFQAR</sequence>
<keyword evidence="1" id="KW-1133">Transmembrane helix</keyword>
<proteinExistence type="predicted"/>
<evidence type="ECO:0000313" key="3">
    <source>
        <dbReference type="Proteomes" id="UP001207654"/>
    </source>
</evidence>
<gene>
    <name evidence="2" type="ORF">OV287_28780</name>
</gene>
<dbReference type="EMBL" id="JAPNKA010000001">
    <property type="protein sequence ID" value="MCY1078479.1"/>
    <property type="molecule type" value="Genomic_DNA"/>
</dbReference>
<comment type="caution">
    <text evidence="2">The sequence shown here is derived from an EMBL/GenBank/DDBJ whole genome shotgun (WGS) entry which is preliminary data.</text>
</comment>
<reference evidence="2 3" key="1">
    <citation type="submission" date="2022-11" db="EMBL/GenBank/DDBJ databases">
        <title>Minimal conservation of predation-associated metabolite biosynthetic gene clusters underscores biosynthetic potential of Myxococcota including descriptions for ten novel species: Archangium lansinium sp. nov., Myxococcus landrumus sp. nov., Nannocystis bai.</title>
        <authorList>
            <person name="Ahearne A."/>
            <person name="Stevens C."/>
            <person name="Phillips K."/>
        </authorList>
    </citation>
    <scope>NUCLEOTIDE SEQUENCE [LARGE SCALE GENOMIC DNA]</scope>
    <source>
        <strain evidence="2 3">MIWBW</strain>
    </source>
</reference>
<protein>
    <submittedName>
        <fullName evidence="2">Uncharacterized protein</fullName>
    </submittedName>
</protein>
<dbReference type="RefSeq" id="WP_267537258.1">
    <property type="nucleotide sequence ID" value="NZ_JAPNKA010000001.1"/>
</dbReference>
<name>A0ABT4AA06_9BACT</name>
<organism evidence="2 3">
    <name type="scientific">Archangium lansingense</name>
    <dbReference type="NCBI Taxonomy" id="2995310"/>
    <lineage>
        <taxon>Bacteria</taxon>
        <taxon>Pseudomonadati</taxon>
        <taxon>Myxococcota</taxon>
        <taxon>Myxococcia</taxon>
        <taxon>Myxococcales</taxon>
        <taxon>Cystobacterineae</taxon>
        <taxon>Archangiaceae</taxon>
        <taxon>Archangium</taxon>
    </lineage>
</organism>
<feature type="transmembrane region" description="Helical" evidence="1">
    <location>
        <begin position="161"/>
        <end position="180"/>
    </location>
</feature>
<keyword evidence="1" id="KW-0812">Transmembrane</keyword>
<evidence type="ECO:0000256" key="1">
    <source>
        <dbReference type="SAM" id="Phobius"/>
    </source>
</evidence>
<keyword evidence="1" id="KW-0472">Membrane</keyword>
<evidence type="ECO:0000313" key="2">
    <source>
        <dbReference type="EMBL" id="MCY1078479.1"/>
    </source>
</evidence>
<keyword evidence="3" id="KW-1185">Reference proteome</keyword>
<feature type="transmembrane region" description="Helical" evidence="1">
    <location>
        <begin position="74"/>
        <end position="100"/>
    </location>
</feature>
<feature type="transmembrane region" description="Helical" evidence="1">
    <location>
        <begin position="15"/>
        <end position="42"/>
    </location>
</feature>
<accession>A0ABT4AA06</accession>
<feature type="transmembrane region" description="Helical" evidence="1">
    <location>
        <begin position="120"/>
        <end position="141"/>
    </location>
</feature>
<dbReference type="Proteomes" id="UP001207654">
    <property type="component" value="Unassembled WGS sequence"/>
</dbReference>